<dbReference type="NCBIfam" id="NF033504">
    <property type="entry name" value="Ni_dep_LarA"/>
    <property type="match status" value="1"/>
</dbReference>
<keyword evidence="4" id="KW-1185">Reference proteome</keyword>
<name>A0A154BM27_ANASB</name>
<dbReference type="Pfam" id="PF21113">
    <property type="entry name" value="LarA_C"/>
    <property type="match status" value="1"/>
</dbReference>
<gene>
    <name evidence="3" type="ORF">AXX12_15750</name>
</gene>
<dbReference type="InterPro" id="IPR048068">
    <property type="entry name" value="LarA-like"/>
</dbReference>
<dbReference type="EMBL" id="LSGP01000026">
    <property type="protein sequence ID" value="KYZ75029.1"/>
    <property type="molecule type" value="Genomic_DNA"/>
</dbReference>
<dbReference type="InterPro" id="IPR048520">
    <property type="entry name" value="LarA_C"/>
</dbReference>
<dbReference type="RefSeq" id="WP_066245611.1">
    <property type="nucleotide sequence ID" value="NZ_LSGP01000026.1"/>
</dbReference>
<feature type="domain" description="LarA-like N-terminal" evidence="1">
    <location>
        <begin position="10"/>
        <end position="211"/>
    </location>
</feature>
<dbReference type="STRING" id="1794912.AXX12_15750"/>
<dbReference type="Gene3D" id="3.90.226.30">
    <property type="match status" value="1"/>
</dbReference>
<protein>
    <submittedName>
        <fullName evidence="3">Uncharacterized protein</fullName>
    </submittedName>
</protein>
<accession>A0A154BM27</accession>
<feature type="domain" description="Lactate racemase C-terminal" evidence="2">
    <location>
        <begin position="275"/>
        <end position="412"/>
    </location>
</feature>
<evidence type="ECO:0000259" key="1">
    <source>
        <dbReference type="Pfam" id="PF09861"/>
    </source>
</evidence>
<reference evidence="3 4" key="1">
    <citation type="submission" date="2016-02" db="EMBL/GenBank/DDBJ databases">
        <title>Anaerosporomusa subterraneum gen. nov., sp. nov., a spore-forming obligate anaerobe isolated from saprolite.</title>
        <authorList>
            <person name="Choi J.K."/>
            <person name="Shah M."/>
            <person name="Yee N."/>
        </authorList>
    </citation>
    <scope>NUCLEOTIDE SEQUENCE [LARGE SCALE GENOMIC DNA]</scope>
    <source>
        <strain evidence="3 4">RU4</strain>
    </source>
</reference>
<dbReference type="InterPro" id="IPR018657">
    <property type="entry name" value="LarA-like_N"/>
</dbReference>
<dbReference type="GO" id="GO:0050043">
    <property type="term" value="F:lactate racemase activity"/>
    <property type="evidence" value="ECO:0007669"/>
    <property type="project" value="InterPro"/>
</dbReference>
<dbReference type="Pfam" id="PF09861">
    <property type="entry name" value="Lar_N"/>
    <property type="match status" value="1"/>
</dbReference>
<dbReference type="PANTHER" id="PTHR33171">
    <property type="entry name" value="LAR_N DOMAIN-CONTAINING PROTEIN"/>
    <property type="match status" value="1"/>
</dbReference>
<dbReference type="Proteomes" id="UP000076268">
    <property type="component" value="Unassembled WGS sequence"/>
</dbReference>
<sequence length="428" mass="46512">MSQVTIRLPYGDREVEATIARERLLGVLSPHDALPVANLEQEIRRALADPIGSPPLRELVRGKQKVVLVADDNTRLTPTAAIIPILLDECNAAGVLDEHISIVIALGTHRFMTEDEILDKFGEETVRRVIIKNHPFRDPDSLVDLGCTQNGTSISINKEVYEADFKLGIGSIVPHHIPGYAGGAKIVQPGVSGEQTTAETHLLSVQEPRSLLGVVDNPVRRELNVIARQIGLNTIFNTVLNRSGEVVKAFFGDVEKAFLHGVEAAEAVYAVELAQEADIVLASSHPCDLEFWQAHKTLYAADRAVREGGIIIVATPCYEGIAKTHADIADFAGKKPEEVKMLMEQGFIHDHVAAALAMAWGQVRRRARVFFVSDGISPHEVRKLSFTPFATIQEALDAATAILGDSASIVALTHAPDMLPVITGQGRR</sequence>
<dbReference type="Gene3D" id="3.40.50.11440">
    <property type="match status" value="1"/>
</dbReference>
<evidence type="ECO:0000313" key="4">
    <source>
        <dbReference type="Proteomes" id="UP000076268"/>
    </source>
</evidence>
<proteinExistence type="predicted"/>
<dbReference type="PANTHER" id="PTHR33171:SF17">
    <property type="entry name" value="LARA-LIKE N-TERMINAL DOMAIN-CONTAINING PROTEIN"/>
    <property type="match status" value="1"/>
</dbReference>
<evidence type="ECO:0000259" key="2">
    <source>
        <dbReference type="Pfam" id="PF21113"/>
    </source>
</evidence>
<comment type="caution">
    <text evidence="3">The sequence shown here is derived from an EMBL/GenBank/DDBJ whole genome shotgun (WGS) entry which is preliminary data.</text>
</comment>
<dbReference type="InterPro" id="IPR043166">
    <property type="entry name" value="LarA-like_C"/>
</dbReference>
<dbReference type="InterPro" id="IPR047926">
    <property type="entry name" value="Ni_dep_LarA"/>
</dbReference>
<dbReference type="OrthoDB" id="9770545at2"/>
<organism evidence="3 4">
    <name type="scientific">Anaerosporomusa subterranea</name>
    <dbReference type="NCBI Taxonomy" id="1794912"/>
    <lineage>
        <taxon>Bacteria</taxon>
        <taxon>Bacillati</taxon>
        <taxon>Bacillota</taxon>
        <taxon>Negativicutes</taxon>
        <taxon>Acetonemataceae</taxon>
        <taxon>Anaerosporomusa</taxon>
    </lineage>
</organism>
<dbReference type="AlphaFoldDB" id="A0A154BM27"/>
<evidence type="ECO:0000313" key="3">
    <source>
        <dbReference type="EMBL" id="KYZ75029.1"/>
    </source>
</evidence>